<dbReference type="Pfam" id="PF10294">
    <property type="entry name" value="Methyltransf_16"/>
    <property type="match status" value="1"/>
</dbReference>
<dbReference type="EMBL" id="HBGU01064420">
    <property type="protein sequence ID" value="CAD9522986.1"/>
    <property type="molecule type" value="Transcribed_RNA"/>
</dbReference>
<dbReference type="InterPro" id="IPR019410">
    <property type="entry name" value="Methyltransf_16"/>
</dbReference>
<dbReference type="SUPFAM" id="SSF53335">
    <property type="entry name" value="S-adenosyl-L-methionine-dependent methyltransferases"/>
    <property type="match status" value="1"/>
</dbReference>
<proteinExistence type="predicted"/>
<name>A0A7S2ILR8_9EUKA</name>
<organism evidence="1">
    <name type="scientific">Haptolina brevifila</name>
    <dbReference type="NCBI Taxonomy" id="156173"/>
    <lineage>
        <taxon>Eukaryota</taxon>
        <taxon>Haptista</taxon>
        <taxon>Haptophyta</taxon>
        <taxon>Prymnesiophyceae</taxon>
        <taxon>Prymnesiales</taxon>
        <taxon>Prymnesiaceae</taxon>
        <taxon>Haptolina</taxon>
    </lineage>
</organism>
<dbReference type="Gene3D" id="3.40.50.150">
    <property type="entry name" value="Vaccinia Virus protein VP39"/>
    <property type="match status" value="1"/>
</dbReference>
<protein>
    <recommendedName>
        <fullName evidence="2">Calmodulin-lysine N-methyltransferase</fullName>
    </recommendedName>
</protein>
<reference evidence="1" key="1">
    <citation type="submission" date="2021-01" db="EMBL/GenBank/DDBJ databases">
        <authorList>
            <person name="Corre E."/>
            <person name="Pelletier E."/>
            <person name="Niang G."/>
            <person name="Scheremetjew M."/>
            <person name="Finn R."/>
            <person name="Kale V."/>
            <person name="Holt S."/>
            <person name="Cochrane G."/>
            <person name="Meng A."/>
            <person name="Brown T."/>
            <person name="Cohen L."/>
        </authorList>
    </citation>
    <scope>NUCLEOTIDE SEQUENCE</scope>
    <source>
        <strain evidence="1">UTEX LB 985</strain>
    </source>
</reference>
<evidence type="ECO:0008006" key="2">
    <source>
        <dbReference type="Google" id="ProtNLM"/>
    </source>
</evidence>
<accession>A0A7S2ILR8</accession>
<dbReference type="InterPro" id="IPR029063">
    <property type="entry name" value="SAM-dependent_MTases_sf"/>
</dbReference>
<evidence type="ECO:0000313" key="1">
    <source>
        <dbReference type="EMBL" id="CAD9522986.1"/>
    </source>
</evidence>
<gene>
    <name evidence="1" type="ORF">CBRE1094_LOCUS35106</name>
</gene>
<sequence>MPSVEPELDDTWPDLLRVVLCGSSCPGVVRPGFLRTWGVQVVSDMFADEEPDTLEAAVRCGHLHTHSSVHAEVTGDRLRIHVPLQPPRGLACFHVELTATVHGRIVLPLTIGPIAVALTLPRPLPPASWSREIPLSFAWSSAGSSPTLRIAEAQTSTAIIASATWDPGVLLALYLAHAWDAGVLRAQAMDNSQPLRVIELGCGVGVAGLALAAAGRDKVRITLTDGDASACTLYVEQLELRTQPHLPVLL</sequence>
<dbReference type="AlphaFoldDB" id="A0A7S2ILR8"/>